<reference evidence="1" key="2">
    <citation type="journal article" date="2022" name="New Phytol.">
        <title>Evolutionary transition to the ectomycorrhizal habit in the genomes of a hyperdiverse lineage of mushroom-forming fungi.</title>
        <authorList>
            <person name="Looney B."/>
            <person name="Miyauchi S."/>
            <person name="Morin E."/>
            <person name="Drula E."/>
            <person name="Courty P.E."/>
            <person name="Kohler A."/>
            <person name="Kuo A."/>
            <person name="LaButti K."/>
            <person name="Pangilinan J."/>
            <person name="Lipzen A."/>
            <person name="Riley R."/>
            <person name="Andreopoulos W."/>
            <person name="He G."/>
            <person name="Johnson J."/>
            <person name="Nolan M."/>
            <person name="Tritt A."/>
            <person name="Barry K.W."/>
            <person name="Grigoriev I.V."/>
            <person name="Nagy L.G."/>
            <person name="Hibbett D."/>
            <person name="Henrissat B."/>
            <person name="Matheny P.B."/>
            <person name="Labbe J."/>
            <person name="Martin F.M."/>
        </authorList>
    </citation>
    <scope>NUCLEOTIDE SEQUENCE</scope>
    <source>
        <strain evidence="1">HHB10654</strain>
    </source>
</reference>
<dbReference type="EMBL" id="MU277218">
    <property type="protein sequence ID" value="KAI0060608.1"/>
    <property type="molecule type" value="Genomic_DNA"/>
</dbReference>
<keyword evidence="2" id="KW-1185">Reference proteome</keyword>
<name>A0ACB8SXN2_9AGAM</name>
<proteinExistence type="predicted"/>
<sequence>MSDELRPDVVGSASGVAVGVKKTEATLNLRRHGRFFFEDGNFAFTVEGILYRVHRYYFVRDSAFFASRLLRDSESELDARSVDSIDAIWKYVSAVDLDAFLSILYPLNFDTPSVSSESVETWSAVLRLATKWGFASIRRLAVRHLDAIAPPLDMLTLGRECTVEEWIVTAVTALCERPEPVSLDEARRMTLEEVITITSTREAVRKLDTAIGQGDILRRVELWFHGTPVPHRGDILPITELPSDSADSAKDGTLSGTIEHWVINVSPTQSS</sequence>
<protein>
    <submittedName>
        <fullName evidence="1">Uncharacterized protein</fullName>
    </submittedName>
</protein>
<organism evidence="1 2">
    <name type="scientific">Artomyces pyxidatus</name>
    <dbReference type="NCBI Taxonomy" id="48021"/>
    <lineage>
        <taxon>Eukaryota</taxon>
        <taxon>Fungi</taxon>
        <taxon>Dikarya</taxon>
        <taxon>Basidiomycota</taxon>
        <taxon>Agaricomycotina</taxon>
        <taxon>Agaricomycetes</taxon>
        <taxon>Russulales</taxon>
        <taxon>Auriscalpiaceae</taxon>
        <taxon>Artomyces</taxon>
    </lineage>
</organism>
<accession>A0ACB8SXN2</accession>
<comment type="caution">
    <text evidence="1">The sequence shown here is derived from an EMBL/GenBank/DDBJ whole genome shotgun (WGS) entry which is preliminary data.</text>
</comment>
<reference evidence="1" key="1">
    <citation type="submission" date="2021-03" db="EMBL/GenBank/DDBJ databases">
        <authorList>
            <consortium name="DOE Joint Genome Institute"/>
            <person name="Ahrendt S."/>
            <person name="Looney B.P."/>
            <person name="Miyauchi S."/>
            <person name="Morin E."/>
            <person name="Drula E."/>
            <person name="Courty P.E."/>
            <person name="Chicoki N."/>
            <person name="Fauchery L."/>
            <person name="Kohler A."/>
            <person name="Kuo A."/>
            <person name="Labutti K."/>
            <person name="Pangilinan J."/>
            <person name="Lipzen A."/>
            <person name="Riley R."/>
            <person name="Andreopoulos W."/>
            <person name="He G."/>
            <person name="Johnson J."/>
            <person name="Barry K.W."/>
            <person name="Grigoriev I.V."/>
            <person name="Nagy L."/>
            <person name="Hibbett D."/>
            <person name="Henrissat B."/>
            <person name="Matheny P.B."/>
            <person name="Labbe J."/>
            <person name="Martin F."/>
        </authorList>
    </citation>
    <scope>NUCLEOTIDE SEQUENCE</scope>
    <source>
        <strain evidence="1">HHB10654</strain>
    </source>
</reference>
<dbReference type="Proteomes" id="UP000814140">
    <property type="component" value="Unassembled WGS sequence"/>
</dbReference>
<gene>
    <name evidence="1" type="ORF">BV25DRAFT_1917681</name>
</gene>
<evidence type="ECO:0000313" key="1">
    <source>
        <dbReference type="EMBL" id="KAI0060608.1"/>
    </source>
</evidence>
<evidence type="ECO:0000313" key="2">
    <source>
        <dbReference type="Proteomes" id="UP000814140"/>
    </source>
</evidence>